<evidence type="ECO:0000313" key="1">
    <source>
        <dbReference type="EMBL" id="CEH14815.1"/>
    </source>
</evidence>
<dbReference type="Proteomes" id="UP000054845">
    <property type="component" value="Unassembled WGS sequence"/>
</dbReference>
<reference evidence="1 2" key="1">
    <citation type="submission" date="2014-09" db="EMBL/GenBank/DDBJ databases">
        <authorList>
            <person name="Magalhaes I.L.F."/>
            <person name="Oliveira U."/>
            <person name="Santos F.R."/>
            <person name="Vidigal T.H.D.A."/>
            <person name="Brescovit A.D."/>
            <person name="Santos A.J."/>
        </authorList>
    </citation>
    <scope>NUCLEOTIDE SEQUENCE [LARGE SCALE GENOMIC DNA]</scope>
</reference>
<dbReference type="OrthoDB" id="10402324at2759"/>
<dbReference type="AlphaFoldDB" id="A0A0P1BF44"/>
<organism evidence="1 2">
    <name type="scientific">Ceraceosorus bombacis</name>
    <dbReference type="NCBI Taxonomy" id="401625"/>
    <lineage>
        <taxon>Eukaryota</taxon>
        <taxon>Fungi</taxon>
        <taxon>Dikarya</taxon>
        <taxon>Basidiomycota</taxon>
        <taxon>Ustilaginomycotina</taxon>
        <taxon>Exobasidiomycetes</taxon>
        <taxon>Ceraceosorales</taxon>
        <taxon>Ceraceosoraceae</taxon>
        <taxon>Ceraceosorus</taxon>
    </lineage>
</organism>
<keyword evidence="2" id="KW-1185">Reference proteome</keyword>
<evidence type="ECO:0000313" key="2">
    <source>
        <dbReference type="Proteomes" id="UP000054845"/>
    </source>
</evidence>
<sequence length="377" mass="43246">MLVRWPTCAVVLQTLPIEEEARPMSATICYWDLQTRATTRTSQVEVHGRVHMIEFDLEAKLLILALEEAVHIYSTNDDRLVSRTVCHPFEFRTKDLPVYKLSEAFLDHGSTILASSQIYVCTAFLMDDKEGFKQTVIPLRWRAVEDTCLNPSCMRTDTLADFVRGYSLRPSGIVLQGSEMRPYNIQLDLASDTLITSFCWGVSLVRPFSWLSQPDLLPQVQVALVHYRLLYRRSPHVDETVAHVCDSVFSQSRICQALHEGTDGDTTYTHLVLIDLQHHRLNPLWQKKQSHFFEDVRLWHLESRSETVEEVNDPSHPGFDLDGEQPWDVVDRVRELYMDATTIYIWRAKTGLHYIDFGIAAKNASKIASAAPPKDQE</sequence>
<protein>
    <recommendedName>
        <fullName evidence="3">WD40/YVTN repeat-like-containing domain</fullName>
    </recommendedName>
</protein>
<evidence type="ECO:0008006" key="3">
    <source>
        <dbReference type="Google" id="ProtNLM"/>
    </source>
</evidence>
<accession>A0A0P1BF44</accession>
<dbReference type="EMBL" id="CCYA01000248">
    <property type="protein sequence ID" value="CEH14815.1"/>
    <property type="molecule type" value="Genomic_DNA"/>
</dbReference>
<proteinExistence type="predicted"/>
<name>A0A0P1BF44_9BASI</name>